<keyword evidence="4" id="KW-1003">Cell membrane</keyword>
<dbReference type="SUPFAM" id="SSF81345">
    <property type="entry name" value="ABC transporter involved in vitamin B12 uptake, BtuC"/>
    <property type="match status" value="1"/>
</dbReference>
<sequence>MFRFERRARTRRALVVTAALAVVAACVFMCSMMLGSYLLGPAEVLRSVLGLSAEPSVDFIVRELRLPRAITAVLAGLALGAAGSIFQRVLRNPLAAPDIIGISAGASSATVAGLVLFGAGGFGLSVASLVGALVTAAAVYLLAWRGGIADYRFILIGVGVAALLESVTGYLVSRAEISDARAAMTWLVGSVGMAGEGEIIGLAIGCGVVIPVLMALSRRLGVLELGADGARGLGVRPQAETAVQLGCAVVLVALATAAAGPLAFVALMAGPIAGRLLGPAGDRVLPAALVGAVIVQTADVVAQHLLPYPISTGIVTGLTGAPYIAWLLIRNSSPTDSRSER</sequence>
<keyword evidence="10" id="KW-1185">Reference proteome</keyword>
<dbReference type="EMBL" id="JBHSFI010000007">
    <property type="protein sequence ID" value="MFC4630950.1"/>
    <property type="molecule type" value="Genomic_DNA"/>
</dbReference>
<comment type="similarity">
    <text evidence="2">Belongs to the binding-protein-dependent transport system permease family. FecCD subfamily.</text>
</comment>
<dbReference type="Pfam" id="PF01032">
    <property type="entry name" value="FecCD"/>
    <property type="match status" value="1"/>
</dbReference>
<feature type="transmembrane region" description="Helical" evidence="8">
    <location>
        <begin position="111"/>
        <end position="141"/>
    </location>
</feature>
<keyword evidence="6 8" id="KW-1133">Transmembrane helix</keyword>
<dbReference type="Gene3D" id="1.10.3470.10">
    <property type="entry name" value="ABC transporter involved in vitamin B12 uptake, BtuC"/>
    <property type="match status" value="1"/>
</dbReference>
<dbReference type="Proteomes" id="UP001596011">
    <property type="component" value="Unassembled WGS sequence"/>
</dbReference>
<evidence type="ECO:0000256" key="5">
    <source>
        <dbReference type="ARBA" id="ARBA00022692"/>
    </source>
</evidence>
<dbReference type="RefSeq" id="WP_377139453.1">
    <property type="nucleotide sequence ID" value="NZ_JBHSFI010000007.1"/>
</dbReference>
<evidence type="ECO:0000256" key="7">
    <source>
        <dbReference type="ARBA" id="ARBA00023136"/>
    </source>
</evidence>
<evidence type="ECO:0000256" key="3">
    <source>
        <dbReference type="ARBA" id="ARBA00022448"/>
    </source>
</evidence>
<feature type="transmembrane region" description="Helical" evidence="8">
    <location>
        <begin position="308"/>
        <end position="329"/>
    </location>
</feature>
<dbReference type="PANTHER" id="PTHR30472:SF24">
    <property type="entry name" value="FERRIC ENTEROBACTIN TRANSPORT SYSTEM PERMEASE PROTEIN FEPG"/>
    <property type="match status" value="1"/>
</dbReference>
<evidence type="ECO:0000256" key="1">
    <source>
        <dbReference type="ARBA" id="ARBA00004651"/>
    </source>
</evidence>
<proteinExistence type="inferred from homology"/>
<comment type="subcellular location">
    <subcellularLocation>
        <location evidence="1">Cell membrane</location>
        <topology evidence="1">Multi-pass membrane protein</topology>
    </subcellularLocation>
</comment>
<feature type="transmembrane region" description="Helical" evidence="8">
    <location>
        <begin position="153"/>
        <end position="172"/>
    </location>
</feature>
<feature type="transmembrane region" description="Helical" evidence="8">
    <location>
        <begin position="70"/>
        <end position="90"/>
    </location>
</feature>
<organism evidence="9 10">
    <name type="scientific">Promicromonospora alba</name>
    <dbReference type="NCBI Taxonomy" id="1616110"/>
    <lineage>
        <taxon>Bacteria</taxon>
        <taxon>Bacillati</taxon>
        <taxon>Actinomycetota</taxon>
        <taxon>Actinomycetes</taxon>
        <taxon>Micrococcales</taxon>
        <taxon>Promicromonosporaceae</taxon>
        <taxon>Promicromonospora</taxon>
    </lineage>
</organism>
<dbReference type="InterPro" id="IPR037294">
    <property type="entry name" value="ABC_BtuC-like"/>
</dbReference>
<keyword evidence="3" id="KW-0813">Transport</keyword>
<evidence type="ECO:0000256" key="6">
    <source>
        <dbReference type="ARBA" id="ARBA00022989"/>
    </source>
</evidence>
<evidence type="ECO:0000313" key="10">
    <source>
        <dbReference type="Proteomes" id="UP001596011"/>
    </source>
</evidence>
<name>A0ABV9HPY1_9MICO</name>
<dbReference type="PANTHER" id="PTHR30472">
    <property type="entry name" value="FERRIC ENTEROBACTIN TRANSPORT SYSTEM PERMEASE PROTEIN"/>
    <property type="match status" value="1"/>
</dbReference>
<feature type="transmembrane region" description="Helical" evidence="8">
    <location>
        <begin position="243"/>
        <end position="272"/>
    </location>
</feature>
<reference evidence="10" key="1">
    <citation type="journal article" date="2019" name="Int. J. Syst. Evol. Microbiol.">
        <title>The Global Catalogue of Microorganisms (GCM) 10K type strain sequencing project: providing services to taxonomists for standard genome sequencing and annotation.</title>
        <authorList>
            <consortium name="The Broad Institute Genomics Platform"/>
            <consortium name="The Broad Institute Genome Sequencing Center for Infectious Disease"/>
            <person name="Wu L."/>
            <person name="Ma J."/>
        </authorList>
    </citation>
    <scope>NUCLEOTIDE SEQUENCE [LARGE SCALE GENOMIC DNA]</scope>
    <source>
        <strain evidence="10">CCUG 42722</strain>
    </source>
</reference>
<comment type="caution">
    <text evidence="9">The sequence shown here is derived from an EMBL/GenBank/DDBJ whole genome shotgun (WGS) entry which is preliminary data.</text>
</comment>
<accession>A0ABV9HPY1</accession>
<dbReference type="CDD" id="cd06550">
    <property type="entry name" value="TM_ABC_iron-siderophores_like"/>
    <property type="match status" value="1"/>
</dbReference>
<evidence type="ECO:0000313" key="9">
    <source>
        <dbReference type="EMBL" id="MFC4630950.1"/>
    </source>
</evidence>
<protein>
    <submittedName>
        <fullName evidence="9">FecCD family ABC transporter permease</fullName>
    </submittedName>
</protein>
<dbReference type="PROSITE" id="PS51257">
    <property type="entry name" value="PROKAR_LIPOPROTEIN"/>
    <property type="match status" value="1"/>
</dbReference>
<dbReference type="InterPro" id="IPR000522">
    <property type="entry name" value="ABC_transptr_permease_BtuC"/>
</dbReference>
<gene>
    <name evidence="9" type="ORF">ACFO6V_22070</name>
</gene>
<evidence type="ECO:0000256" key="2">
    <source>
        <dbReference type="ARBA" id="ARBA00007935"/>
    </source>
</evidence>
<keyword evidence="7 8" id="KW-0472">Membrane</keyword>
<evidence type="ECO:0000256" key="8">
    <source>
        <dbReference type="SAM" id="Phobius"/>
    </source>
</evidence>
<keyword evidence="5 8" id="KW-0812">Transmembrane</keyword>
<feature type="transmembrane region" description="Helical" evidence="8">
    <location>
        <begin position="184"/>
        <end position="216"/>
    </location>
</feature>
<evidence type="ECO:0000256" key="4">
    <source>
        <dbReference type="ARBA" id="ARBA00022475"/>
    </source>
</evidence>